<keyword evidence="3 5" id="KW-0697">Rotamase</keyword>
<evidence type="ECO:0000313" key="8">
    <source>
        <dbReference type="Proteomes" id="UP000440224"/>
    </source>
</evidence>
<dbReference type="EC" id="5.2.1.8" evidence="5"/>
<feature type="domain" description="PPIase cyclophilin-type" evidence="6">
    <location>
        <begin position="23"/>
        <end position="186"/>
    </location>
</feature>
<comment type="caution">
    <text evidence="7">The sequence shown here is derived from an EMBL/GenBank/DDBJ whole genome shotgun (WGS) entry which is preliminary data.</text>
</comment>
<dbReference type="Gene3D" id="2.40.100.10">
    <property type="entry name" value="Cyclophilin-like"/>
    <property type="match status" value="1"/>
</dbReference>
<dbReference type="OrthoDB" id="9807797at2"/>
<comment type="catalytic activity">
    <reaction evidence="5">
        <text>[protein]-peptidylproline (omega=180) = [protein]-peptidylproline (omega=0)</text>
        <dbReference type="Rhea" id="RHEA:16237"/>
        <dbReference type="Rhea" id="RHEA-COMP:10747"/>
        <dbReference type="Rhea" id="RHEA-COMP:10748"/>
        <dbReference type="ChEBI" id="CHEBI:83833"/>
        <dbReference type="ChEBI" id="CHEBI:83834"/>
        <dbReference type="EC" id="5.2.1.8"/>
    </reaction>
</comment>
<organism evidence="7 8">
    <name type="scientific">Polyangium spumosum</name>
    <dbReference type="NCBI Taxonomy" id="889282"/>
    <lineage>
        <taxon>Bacteria</taxon>
        <taxon>Pseudomonadati</taxon>
        <taxon>Myxococcota</taxon>
        <taxon>Polyangia</taxon>
        <taxon>Polyangiales</taxon>
        <taxon>Polyangiaceae</taxon>
        <taxon>Polyangium</taxon>
    </lineage>
</organism>
<keyword evidence="4 5" id="KW-0413">Isomerase</keyword>
<dbReference type="CDD" id="cd00317">
    <property type="entry name" value="cyclophilin"/>
    <property type="match status" value="1"/>
</dbReference>
<comment type="function">
    <text evidence="1 5">PPIases accelerate the folding of proteins. It catalyzes the cis-trans isomerization of proline imidic peptide bonds in oligopeptides.</text>
</comment>
<gene>
    <name evidence="7" type="ORF">GF068_37700</name>
</gene>
<dbReference type="Proteomes" id="UP000440224">
    <property type="component" value="Unassembled WGS sequence"/>
</dbReference>
<evidence type="ECO:0000256" key="2">
    <source>
        <dbReference type="ARBA" id="ARBA00007365"/>
    </source>
</evidence>
<protein>
    <recommendedName>
        <fullName evidence="5">Peptidyl-prolyl cis-trans isomerase</fullName>
        <shortName evidence="5">PPIase</shortName>
        <ecNumber evidence="5">5.2.1.8</ecNumber>
    </recommendedName>
</protein>
<name>A0A6N7Q0J2_9BACT</name>
<evidence type="ECO:0000256" key="3">
    <source>
        <dbReference type="ARBA" id="ARBA00023110"/>
    </source>
</evidence>
<dbReference type="InterPro" id="IPR044666">
    <property type="entry name" value="Cyclophilin_A-like"/>
</dbReference>
<dbReference type="PANTHER" id="PTHR45625">
    <property type="entry name" value="PEPTIDYL-PROLYL CIS-TRANS ISOMERASE-RELATED"/>
    <property type="match status" value="1"/>
</dbReference>
<dbReference type="InterPro" id="IPR029000">
    <property type="entry name" value="Cyclophilin-like_dom_sf"/>
</dbReference>
<dbReference type="AlphaFoldDB" id="A0A6N7Q0J2"/>
<accession>A0A6N7Q0J2</accession>
<dbReference type="InterPro" id="IPR002130">
    <property type="entry name" value="Cyclophilin-type_PPIase_dom"/>
</dbReference>
<dbReference type="PRINTS" id="PR00153">
    <property type="entry name" value="CSAPPISMRASE"/>
</dbReference>
<dbReference type="GO" id="GO:0003755">
    <property type="term" value="F:peptidyl-prolyl cis-trans isomerase activity"/>
    <property type="evidence" value="ECO:0007669"/>
    <property type="project" value="UniProtKB-UniRule"/>
</dbReference>
<reference evidence="7 8" key="1">
    <citation type="submission" date="2019-10" db="EMBL/GenBank/DDBJ databases">
        <title>A soil myxobacterium in the family Polyangiaceae.</title>
        <authorList>
            <person name="Li Y."/>
            <person name="Wang J."/>
        </authorList>
    </citation>
    <scope>NUCLEOTIDE SEQUENCE [LARGE SCALE GENOMIC DNA]</scope>
    <source>
        <strain evidence="7 8">DSM 14734</strain>
    </source>
</reference>
<dbReference type="SUPFAM" id="SSF50891">
    <property type="entry name" value="Cyclophilin-like"/>
    <property type="match status" value="1"/>
</dbReference>
<evidence type="ECO:0000256" key="1">
    <source>
        <dbReference type="ARBA" id="ARBA00002388"/>
    </source>
</evidence>
<proteinExistence type="inferred from homology"/>
<dbReference type="PROSITE" id="PS50072">
    <property type="entry name" value="CSA_PPIASE_2"/>
    <property type="match status" value="1"/>
</dbReference>
<dbReference type="PIRSF" id="PIRSF001467">
    <property type="entry name" value="Peptidylpro_ismrse"/>
    <property type="match status" value="1"/>
</dbReference>
<dbReference type="Pfam" id="PF00160">
    <property type="entry name" value="Pro_isomerase"/>
    <property type="match status" value="1"/>
</dbReference>
<sequence>MEFPAINVPGQGQLHARLVTTQGEIVLRLEEERAPKTVQNFVALATGALAWKDPKTGQTQQGPLYDGVRFHRVIPNFMIQCGDPLTRHADMAPRWGTGGPGYRFEDEFHPELRHDGPGVLSMANSGPATNGSQWFITEKATPHLDRRHSVFGKVVSGLDVVNKIANVQRGPGDRPAQDVILERVEIFRQ</sequence>
<evidence type="ECO:0000256" key="4">
    <source>
        <dbReference type="ARBA" id="ARBA00023235"/>
    </source>
</evidence>
<comment type="similarity">
    <text evidence="2 5">Belongs to the cyclophilin-type PPIase family.</text>
</comment>
<evidence type="ECO:0000313" key="7">
    <source>
        <dbReference type="EMBL" id="MRG97619.1"/>
    </source>
</evidence>
<dbReference type="RefSeq" id="WP_153824397.1">
    <property type="nucleotide sequence ID" value="NZ_WJIE01000019.1"/>
</dbReference>
<evidence type="ECO:0000259" key="6">
    <source>
        <dbReference type="PROSITE" id="PS50072"/>
    </source>
</evidence>
<evidence type="ECO:0000256" key="5">
    <source>
        <dbReference type="RuleBase" id="RU363019"/>
    </source>
</evidence>
<keyword evidence="8" id="KW-1185">Reference proteome</keyword>
<dbReference type="EMBL" id="WJIE01000019">
    <property type="protein sequence ID" value="MRG97619.1"/>
    <property type="molecule type" value="Genomic_DNA"/>
</dbReference>
<dbReference type="InterPro" id="IPR024936">
    <property type="entry name" value="Cyclophilin-type_PPIase"/>
</dbReference>
<dbReference type="PANTHER" id="PTHR45625:SF4">
    <property type="entry name" value="PEPTIDYLPROLYL ISOMERASE DOMAIN AND WD REPEAT-CONTAINING PROTEIN 1"/>
    <property type="match status" value="1"/>
</dbReference>